<protein>
    <submittedName>
        <fullName evidence="1">Uncharacterized protein</fullName>
    </submittedName>
</protein>
<accession>A0A0A9ECX0</accession>
<reference evidence="1" key="1">
    <citation type="submission" date="2014-09" db="EMBL/GenBank/DDBJ databases">
        <authorList>
            <person name="Magalhaes I.L.F."/>
            <person name="Oliveira U."/>
            <person name="Santos F.R."/>
            <person name="Vidigal T.H.D.A."/>
            <person name="Brescovit A.D."/>
            <person name="Santos A.J."/>
        </authorList>
    </citation>
    <scope>NUCLEOTIDE SEQUENCE</scope>
    <source>
        <tissue evidence="1">Shoot tissue taken approximately 20 cm above the soil surface</tissue>
    </source>
</reference>
<dbReference type="EMBL" id="GBRH01199979">
    <property type="protein sequence ID" value="JAD97916.1"/>
    <property type="molecule type" value="Transcribed_RNA"/>
</dbReference>
<evidence type="ECO:0000313" key="1">
    <source>
        <dbReference type="EMBL" id="JAD97916.1"/>
    </source>
</evidence>
<reference evidence="1" key="2">
    <citation type="journal article" date="2015" name="Data Brief">
        <title>Shoot transcriptome of the giant reed, Arundo donax.</title>
        <authorList>
            <person name="Barrero R.A."/>
            <person name="Guerrero F.D."/>
            <person name="Moolhuijzen P."/>
            <person name="Goolsby J.A."/>
            <person name="Tidwell J."/>
            <person name="Bellgard S.E."/>
            <person name="Bellgard M.I."/>
        </authorList>
    </citation>
    <scope>NUCLEOTIDE SEQUENCE</scope>
    <source>
        <tissue evidence="1">Shoot tissue taken approximately 20 cm above the soil surface</tissue>
    </source>
</reference>
<sequence length="34" mass="3904">MAVLSLLFIQNGTLFYVIYCSFAQICTYSDYCLV</sequence>
<proteinExistence type="predicted"/>
<dbReference type="AlphaFoldDB" id="A0A0A9ECX0"/>
<organism evidence="1">
    <name type="scientific">Arundo donax</name>
    <name type="common">Giant reed</name>
    <name type="synonym">Donax arundinaceus</name>
    <dbReference type="NCBI Taxonomy" id="35708"/>
    <lineage>
        <taxon>Eukaryota</taxon>
        <taxon>Viridiplantae</taxon>
        <taxon>Streptophyta</taxon>
        <taxon>Embryophyta</taxon>
        <taxon>Tracheophyta</taxon>
        <taxon>Spermatophyta</taxon>
        <taxon>Magnoliopsida</taxon>
        <taxon>Liliopsida</taxon>
        <taxon>Poales</taxon>
        <taxon>Poaceae</taxon>
        <taxon>PACMAD clade</taxon>
        <taxon>Arundinoideae</taxon>
        <taxon>Arundineae</taxon>
        <taxon>Arundo</taxon>
    </lineage>
</organism>
<name>A0A0A9ECX0_ARUDO</name>